<dbReference type="Proteomes" id="UP000217790">
    <property type="component" value="Unassembled WGS sequence"/>
</dbReference>
<dbReference type="EMBL" id="KZ293667">
    <property type="protein sequence ID" value="PBK89739.1"/>
    <property type="molecule type" value="Genomic_DNA"/>
</dbReference>
<organism evidence="2 3">
    <name type="scientific">Armillaria gallica</name>
    <name type="common">Bulbous honey fungus</name>
    <name type="synonym">Armillaria bulbosa</name>
    <dbReference type="NCBI Taxonomy" id="47427"/>
    <lineage>
        <taxon>Eukaryota</taxon>
        <taxon>Fungi</taxon>
        <taxon>Dikarya</taxon>
        <taxon>Basidiomycota</taxon>
        <taxon>Agaricomycotina</taxon>
        <taxon>Agaricomycetes</taxon>
        <taxon>Agaricomycetidae</taxon>
        <taxon>Agaricales</taxon>
        <taxon>Marasmiineae</taxon>
        <taxon>Physalacriaceae</taxon>
        <taxon>Armillaria</taxon>
    </lineage>
</organism>
<sequence>MAEPTDPAEVTTLKAYDDACSKLVDLQENLPDADAEGAVDAWVLSVYSSWQIVWANWAKASISSRAWRGVETTLVEMLPNIHEDSITMAFVEYNELVVRVRQSASSPLQTRQKSVAPPTTPRALTPSEKTLVPFQRSPPHGQTPASSTPKGPASSSDSNWPVPVRRLANSKPKTKPLANSSSLGLRENDACLESSAWGAYNASFSHRPGWGTPACSTPSPSNSGFPSPSKSSFETVAHPSNTGVLAVDAKTRSNIIPQGSSSTQDDEDEEGFCNPQQGQGTIDGEVFAGVGADDEVPTPSGPVPSDLAAGPPPYYRREPEISFIFDDMTEDWDPYPTIFLPRPQRSVPSEQELHRSSRLRTSPAGHDAAYLAAAQGSKPKKDKKNEKNKNKGTNTTAPHKCVRHADNKDETTERPAPKKPKVKDIVVVSDDKPAVATKAIRKRGPGPSKPPPVTLGVSGKGFGEKVPSSAKVVKNGIKTIGVLAINKDFGDFIKVDKAYWNKEVAPFVGERYTEGCDHCKHLGTQCRKFLTNTIICMHCHYAKLPCKVNSVSALNPIDHYRPHSYKTLNAFLATLDTLGQHADSIEDILLNYLSGINVLSHVAGLRLQASRIRECAAADGIVNEEDGGEDEDEEDEAPGDVAEGVAGPSKKRKHK</sequence>
<name>A0A2H3D3A5_ARMGA</name>
<feature type="compositionally biased region" description="Polar residues" evidence="1">
    <location>
        <begin position="102"/>
        <end position="113"/>
    </location>
</feature>
<gene>
    <name evidence="2" type="ORF">ARMGADRAFT_1083185</name>
</gene>
<dbReference type="OMA" id="NWAKASI"/>
<keyword evidence="3" id="KW-1185">Reference proteome</keyword>
<feature type="region of interest" description="Disordered" evidence="1">
    <location>
        <begin position="213"/>
        <end position="237"/>
    </location>
</feature>
<protein>
    <submittedName>
        <fullName evidence="2">Uncharacterized protein</fullName>
    </submittedName>
</protein>
<feature type="compositionally biased region" description="Acidic residues" evidence="1">
    <location>
        <begin position="622"/>
        <end position="638"/>
    </location>
</feature>
<feature type="region of interest" description="Disordered" evidence="1">
    <location>
        <begin position="102"/>
        <end position="182"/>
    </location>
</feature>
<feature type="compositionally biased region" description="Low complexity" evidence="1">
    <location>
        <begin position="216"/>
        <end position="232"/>
    </location>
</feature>
<dbReference type="OrthoDB" id="3053093at2759"/>
<feature type="region of interest" description="Disordered" evidence="1">
    <location>
        <begin position="621"/>
        <end position="655"/>
    </location>
</feature>
<proteinExistence type="predicted"/>
<evidence type="ECO:0000313" key="2">
    <source>
        <dbReference type="EMBL" id="PBK89739.1"/>
    </source>
</evidence>
<feature type="region of interest" description="Disordered" evidence="1">
    <location>
        <begin position="252"/>
        <end position="312"/>
    </location>
</feature>
<accession>A0A2H3D3A5</accession>
<feature type="region of interest" description="Disordered" evidence="1">
    <location>
        <begin position="335"/>
        <end position="420"/>
    </location>
</feature>
<feature type="compositionally biased region" description="Polar residues" evidence="1">
    <location>
        <begin position="143"/>
        <end position="159"/>
    </location>
</feature>
<feature type="region of interest" description="Disordered" evidence="1">
    <location>
        <begin position="440"/>
        <end position="460"/>
    </location>
</feature>
<evidence type="ECO:0000313" key="3">
    <source>
        <dbReference type="Proteomes" id="UP000217790"/>
    </source>
</evidence>
<feature type="compositionally biased region" description="Polar residues" evidence="1">
    <location>
        <begin position="252"/>
        <end position="263"/>
    </location>
</feature>
<dbReference type="InParanoid" id="A0A2H3D3A5"/>
<dbReference type="AlphaFoldDB" id="A0A2H3D3A5"/>
<evidence type="ECO:0000256" key="1">
    <source>
        <dbReference type="SAM" id="MobiDB-lite"/>
    </source>
</evidence>
<feature type="compositionally biased region" description="Basic and acidic residues" evidence="1">
    <location>
        <begin position="403"/>
        <end position="416"/>
    </location>
</feature>
<reference evidence="3" key="1">
    <citation type="journal article" date="2017" name="Nat. Ecol. Evol.">
        <title>Genome expansion and lineage-specific genetic innovations in the forest pathogenic fungi Armillaria.</title>
        <authorList>
            <person name="Sipos G."/>
            <person name="Prasanna A.N."/>
            <person name="Walter M.C."/>
            <person name="O'Connor E."/>
            <person name="Balint B."/>
            <person name="Krizsan K."/>
            <person name="Kiss B."/>
            <person name="Hess J."/>
            <person name="Varga T."/>
            <person name="Slot J."/>
            <person name="Riley R."/>
            <person name="Boka B."/>
            <person name="Rigling D."/>
            <person name="Barry K."/>
            <person name="Lee J."/>
            <person name="Mihaltcheva S."/>
            <person name="LaButti K."/>
            <person name="Lipzen A."/>
            <person name="Waldron R."/>
            <person name="Moloney N.M."/>
            <person name="Sperisen C."/>
            <person name="Kredics L."/>
            <person name="Vagvoelgyi C."/>
            <person name="Patrignani A."/>
            <person name="Fitzpatrick D."/>
            <person name="Nagy I."/>
            <person name="Doyle S."/>
            <person name="Anderson J.B."/>
            <person name="Grigoriev I.V."/>
            <person name="Gueldener U."/>
            <person name="Muensterkoetter M."/>
            <person name="Nagy L.G."/>
        </authorList>
    </citation>
    <scope>NUCLEOTIDE SEQUENCE [LARGE SCALE GENOMIC DNA]</scope>
    <source>
        <strain evidence="3">Ar21-2</strain>
    </source>
</reference>